<dbReference type="Gene3D" id="2.40.37.20">
    <property type="entry name" value="D-serine dehydratase-like domain"/>
    <property type="match status" value="1"/>
</dbReference>
<dbReference type="InterPro" id="IPR026956">
    <property type="entry name" value="D-ser_dehydrat-like_dom"/>
</dbReference>
<organism evidence="2 3">
    <name type="scientific">Krasilnikovia cinnamomea</name>
    <dbReference type="NCBI Taxonomy" id="349313"/>
    <lineage>
        <taxon>Bacteria</taxon>
        <taxon>Bacillati</taxon>
        <taxon>Actinomycetota</taxon>
        <taxon>Actinomycetes</taxon>
        <taxon>Micromonosporales</taxon>
        <taxon>Micromonosporaceae</taxon>
        <taxon>Krasilnikovia</taxon>
    </lineage>
</organism>
<dbReference type="RefSeq" id="WP_423203012.1">
    <property type="nucleotide sequence ID" value="NZ_SHKY01000001.1"/>
</dbReference>
<dbReference type="AlphaFoldDB" id="A0A4Q7ZG35"/>
<gene>
    <name evidence="2" type="ORF">EV385_0713</name>
</gene>
<evidence type="ECO:0000313" key="2">
    <source>
        <dbReference type="EMBL" id="RZU48979.1"/>
    </source>
</evidence>
<dbReference type="PANTHER" id="PTHR28004">
    <property type="entry name" value="ZGC:162816-RELATED"/>
    <property type="match status" value="1"/>
</dbReference>
<dbReference type="InterPro" id="IPR029066">
    <property type="entry name" value="PLP-binding_barrel"/>
</dbReference>
<name>A0A4Q7ZG35_9ACTN</name>
<dbReference type="SUPFAM" id="SSF51419">
    <property type="entry name" value="PLP-binding barrel"/>
    <property type="match status" value="2"/>
</dbReference>
<protein>
    <submittedName>
        <fullName evidence="2">D-serine deaminase-like pyridoxal phosphate-dependent protein</fullName>
    </submittedName>
</protein>
<dbReference type="SMART" id="SM01119">
    <property type="entry name" value="D-ser_dehydrat"/>
    <property type="match status" value="1"/>
</dbReference>
<dbReference type="Pfam" id="PF14031">
    <property type="entry name" value="D-ser_dehydrat"/>
    <property type="match status" value="1"/>
</dbReference>
<evidence type="ECO:0000259" key="1">
    <source>
        <dbReference type="SMART" id="SM01119"/>
    </source>
</evidence>
<feature type="domain" description="D-serine dehydratase-like" evidence="1">
    <location>
        <begin position="341"/>
        <end position="438"/>
    </location>
</feature>
<proteinExistence type="predicted"/>
<sequence>MTLEIPGERIDWRSKGFWLPGTSVTGPEFAAARPGLFDGAFTWPVLVLRRSAALANIATMAAYCARHGLDFAPHAKTTMAPALLAAQLDAGAWGMTVATANQALVLRRLGVPRVVLANQVLDPTALRWLAGESARGWEVYLQVDSTAGVAAAAAAIDGLVTHATGSEAAGSHAVAPGAVGSRAGGSGVGGPGAGGSPGAGGRLRVLVEVGHSGGRTGCRTVEQLIVVARAVTGVAGLELAGVTGYEGGLAGQAEVDAFLAGLADGARALAAAGLLGPRVLVSAGGSAWFDRVAALLAGQWLPGHELRTVLRSGASVTHDDGLYAERTPFRRVPAEGPLAAALDLYAQVLSVPEPGLALVGMGKRDAPFDEGLPVPLAVRRAGGGVLAADGLAVTRLNDHHAYLDTPPDVPLAPGDIVRFGISHPCTAFDKWRHIPVVDDELRVVDVLHTYF</sequence>
<evidence type="ECO:0000313" key="3">
    <source>
        <dbReference type="Proteomes" id="UP000292564"/>
    </source>
</evidence>
<dbReference type="Gene3D" id="3.20.20.10">
    <property type="entry name" value="Alanine racemase"/>
    <property type="match status" value="1"/>
</dbReference>
<reference evidence="2 3" key="1">
    <citation type="submission" date="2019-02" db="EMBL/GenBank/DDBJ databases">
        <title>Sequencing the genomes of 1000 actinobacteria strains.</title>
        <authorList>
            <person name="Klenk H.-P."/>
        </authorList>
    </citation>
    <scope>NUCLEOTIDE SEQUENCE [LARGE SCALE GENOMIC DNA]</scope>
    <source>
        <strain evidence="2 3">DSM 45162</strain>
    </source>
</reference>
<keyword evidence="3" id="KW-1185">Reference proteome</keyword>
<dbReference type="InterPro" id="IPR042208">
    <property type="entry name" value="D-ser_dehydrat-like_sf"/>
</dbReference>
<dbReference type="Proteomes" id="UP000292564">
    <property type="component" value="Unassembled WGS sequence"/>
</dbReference>
<dbReference type="InterPro" id="IPR051466">
    <property type="entry name" value="D-amino_acid_metab_enzyme"/>
</dbReference>
<comment type="caution">
    <text evidence="2">The sequence shown here is derived from an EMBL/GenBank/DDBJ whole genome shotgun (WGS) entry which is preliminary data.</text>
</comment>
<dbReference type="EMBL" id="SHKY01000001">
    <property type="protein sequence ID" value="RZU48979.1"/>
    <property type="molecule type" value="Genomic_DNA"/>
</dbReference>
<dbReference type="PANTHER" id="PTHR28004:SF8">
    <property type="entry name" value="D-SERINE DEAMINASE"/>
    <property type="match status" value="1"/>
</dbReference>
<accession>A0A4Q7ZG35</accession>